<dbReference type="EMBL" id="GGEC01028399">
    <property type="protein sequence ID" value="MBX08883.1"/>
    <property type="molecule type" value="Transcribed_RNA"/>
</dbReference>
<proteinExistence type="predicted"/>
<evidence type="ECO:0000313" key="1">
    <source>
        <dbReference type="EMBL" id="MBX08883.1"/>
    </source>
</evidence>
<reference evidence="1" key="1">
    <citation type="submission" date="2018-02" db="EMBL/GenBank/DDBJ databases">
        <title>Rhizophora mucronata_Transcriptome.</title>
        <authorList>
            <person name="Meera S.P."/>
            <person name="Sreeshan A."/>
            <person name="Augustine A."/>
        </authorList>
    </citation>
    <scope>NUCLEOTIDE SEQUENCE</scope>
    <source>
        <tissue evidence="1">Leaf</tissue>
    </source>
</reference>
<protein>
    <submittedName>
        <fullName evidence="1">Uncharacterized protein</fullName>
    </submittedName>
</protein>
<accession>A0A2P2KT63</accession>
<sequence length="45" mass="5138">MQEEDTQLEATRARFSNVLKRHAELAERLSRCTAFSETITAVLTL</sequence>
<name>A0A2P2KT63_RHIMU</name>
<dbReference type="AlphaFoldDB" id="A0A2P2KT63"/>
<organism evidence="1">
    <name type="scientific">Rhizophora mucronata</name>
    <name type="common">Asiatic mangrove</name>
    <dbReference type="NCBI Taxonomy" id="61149"/>
    <lineage>
        <taxon>Eukaryota</taxon>
        <taxon>Viridiplantae</taxon>
        <taxon>Streptophyta</taxon>
        <taxon>Embryophyta</taxon>
        <taxon>Tracheophyta</taxon>
        <taxon>Spermatophyta</taxon>
        <taxon>Magnoliopsida</taxon>
        <taxon>eudicotyledons</taxon>
        <taxon>Gunneridae</taxon>
        <taxon>Pentapetalae</taxon>
        <taxon>rosids</taxon>
        <taxon>fabids</taxon>
        <taxon>Malpighiales</taxon>
        <taxon>Rhizophoraceae</taxon>
        <taxon>Rhizophora</taxon>
    </lineage>
</organism>